<organism evidence="2 3">
    <name type="scientific">Sesamum alatum</name>
    <dbReference type="NCBI Taxonomy" id="300844"/>
    <lineage>
        <taxon>Eukaryota</taxon>
        <taxon>Viridiplantae</taxon>
        <taxon>Streptophyta</taxon>
        <taxon>Embryophyta</taxon>
        <taxon>Tracheophyta</taxon>
        <taxon>Spermatophyta</taxon>
        <taxon>Magnoliopsida</taxon>
        <taxon>eudicotyledons</taxon>
        <taxon>Gunneridae</taxon>
        <taxon>Pentapetalae</taxon>
        <taxon>asterids</taxon>
        <taxon>lamiids</taxon>
        <taxon>Lamiales</taxon>
        <taxon>Pedaliaceae</taxon>
        <taxon>Sesamum</taxon>
    </lineage>
</organism>
<evidence type="ECO:0000256" key="1">
    <source>
        <dbReference type="SAM" id="MobiDB-lite"/>
    </source>
</evidence>
<feature type="compositionally biased region" description="Polar residues" evidence="1">
    <location>
        <begin position="191"/>
        <end position="200"/>
    </location>
</feature>
<feature type="region of interest" description="Disordered" evidence="1">
    <location>
        <begin position="28"/>
        <end position="90"/>
    </location>
</feature>
<feature type="region of interest" description="Disordered" evidence="1">
    <location>
        <begin position="244"/>
        <end position="302"/>
    </location>
</feature>
<evidence type="ECO:0000313" key="3">
    <source>
        <dbReference type="Proteomes" id="UP001293254"/>
    </source>
</evidence>
<sequence>MDPSPPEPPSVSPNISFELASPASIMSAAITPPVSRPTSPHASPTLPPIPPLDPLIQDNSVSPSHPANLDNTYAKAHSPFPNPTQPQTPNQMYKQRLMSISQHAYFPTWLQEWEPLEKTTHHGMPDINTNLPQVTFSEIEAQRIQAKWRKILIVQTSGISRLIQDFELRLTRIRKSAEIARTGAVPPMDTSPHTLSATPSPSDPRADISSITSIVQLLNHSRPADVHMSPNEPPVSAKLNYRSSARDQAHGCNNDPQSSRTHQPTGQPESCHVESRATPKDPTCLLSPLSLPTSSTLPEIQK</sequence>
<feature type="compositionally biased region" description="Polar residues" evidence="1">
    <location>
        <begin position="57"/>
        <end position="71"/>
    </location>
</feature>
<feature type="region of interest" description="Disordered" evidence="1">
    <location>
        <begin position="181"/>
        <end position="207"/>
    </location>
</feature>
<feature type="compositionally biased region" description="Low complexity" evidence="1">
    <location>
        <begin position="282"/>
        <end position="302"/>
    </location>
</feature>
<name>A0AAE2CC58_9LAMI</name>
<reference evidence="2" key="2">
    <citation type="journal article" date="2024" name="Plant">
        <title>Genomic evolution and insights into agronomic trait innovations of Sesamum species.</title>
        <authorList>
            <person name="Miao H."/>
            <person name="Wang L."/>
            <person name="Qu L."/>
            <person name="Liu H."/>
            <person name="Sun Y."/>
            <person name="Le M."/>
            <person name="Wang Q."/>
            <person name="Wei S."/>
            <person name="Zheng Y."/>
            <person name="Lin W."/>
            <person name="Duan Y."/>
            <person name="Cao H."/>
            <person name="Xiong S."/>
            <person name="Wang X."/>
            <person name="Wei L."/>
            <person name="Li C."/>
            <person name="Ma Q."/>
            <person name="Ju M."/>
            <person name="Zhao R."/>
            <person name="Li G."/>
            <person name="Mu C."/>
            <person name="Tian Q."/>
            <person name="Mei H."/>
            <person name="Zhang T."/>
            <person name="Gao T."/>
            <person name="Zhang H."/>
        </authorList>
    </citation>
    <scope>NUCLEOTIDE SEQUENCE</scope>
    <source>
        <strain evidence="2">3651</strain>
    </source>
</reference>
<comment type="caution">
    <text evidence="2">The sequence shown here is derived from an EMBL/GenBank/DDBJ whole genome shotgun (WGS) entry which is preliminary data.</text>
</comment>
<accession>A0AAE2CC58</accession>
<evidence type="ECO:0000313" key="2">
    <source>
        <dbReference type="EMBL" id="KAK4416691.1"/>
    </source>
</evidence>
<dbReference type="EMBL" id="JACGWO010000010">
    <property type="protein sequence ID" value="KAK4416691.1"/>
    <property type="molecule type" value="Genomic_DNA"/>
</dbReference>
<dbReference type="Proteomes" id="UP001293254">
    <property type="component" value="Unassembled WGS sequence"/>
</dbReference>
<keyword evidence="3" id="KW-1185">Reference proteome</keyword>
<gene>
    <name evidence="2" type="ORF">Salat_2494600</name>
</gene>
<dbReference type="AlphaFoldDB" id="A0AAE2CC58"/>
<protein>
    <submittedName>
        <fullName evidence="2">Uncharacterized protein</fullName>
    </submittedName>
</protein>
<reference evidence="2" key="1">
    <citation type="submission" date="2020-06" db="EMBL/GenBank/DDBJ databases">
        <authorList>
            <person name="Li T."/>
            <person name="Hu X."/>
            <person name="Zhang T."/>
            <person name="Song X."/>
            <person name="Zhang H."/>
            <person name="Dai N."/>
            <person name="Sheng W."/>
            <person name="Hou X."/>
            <person name="Wei L."/>
        </authorList>
    </citation>
    <scope>NUCLEOTIDE SEQUENCE</scope>
    <source>
        <strain evidence="2">3651</strain>
        <tissue evidence="2">Leaf</tissue>
    </source>
</reference>
<proteinExistence type="predicted"/>
<feature type="compositionally biased region" description="Polar residues" evidence="1">
    <location>
        <begin position="254"/>
        <end position="268"/>
    </location>
</feature>